<feature type="non-terminal residue" evidence="1">
    <location>
        <position position="1"/>
    </location>
</feature>
<proteinExistence type="predicted"/>
<dbReference type="AlphaFoldDB" id="X1A5P2"/>
<name>X1A5P2_9ZZZZ</name>
<organism evidence="1">
    <name type="scientific">marine sediment metagenome</name>
    <dbReference type="NCBI Taxonomy" id="412755"/>
    <lineage>
        <taxon>unclassified sequences</taxon>
        <taxon>metagenomes</taxon>
        <taxon>ecological metagenomes</taxon>
    </lineage>
</organism>
<protein>
    <submittedName>
        <fullName evidence="1">Uncharacterized protein</fullName>
    </submittedName>
</protein>
<evidence type="ECO:0000313" key="1">
    <source>
        <dbReference type="EMBL" id="GAG68118.1"/>
    </source>
</evidence>
<sequence length="50" mass="5743">HYNRGMKMADTTLQECIRCGFETDCIEGLCQECVLALQDEMRLMTEPEGE</sequence>
<gene>
    <name evidence="1" type="ORF">S01H4_18211</name>
</gene>
<comment type="caution">
    <text evidence="1">The sequence shown here is derived from an EMBL/GenBank/DDBJ whole genome shotgun (WGS) entry which is preliminary data.</text>
</comment>
<accession>X1A5P2</accession>
<dbReference type="EMBL" id="BART01008063">
    <property type="protein sequence ID" value="GAG68118.1"/>
    <property type="molecule type" value="Genomic_DNA"/>
</dbReference>
<reference evidence="1" key="1">
    <citation type="journal article" date="2014" name="Front. Microbiol.">
        <title>High frequency of phylogenetically diverse reductive dehalogenase-homologous genes in deep subseafloor sedimentary metagenomes.</title>
        <authorList>
            <person name="Kawai M."/>
            <person name="Futagami T."/>
            <person name="Toyoda A."/>
            <person name="Takaki Y."/>
            <person name="Nishi S."/>
            <person name="Hori S."/>
            <person name="Arai W."/>
            <person name="Tsubouchi T."/>
            <person name="Morono Y."/>
            <person name="Uchiyama I."/>
            <person name="Ito T."/>
            <person name="Fujiyama A."/>
            <person name="Inagaki F."/>
            <person name="Takami H."/>
        </authorList>
    </citation>
    <scope>NUCLEOTIDE SEQUENCE</scope>
    <source>
        <strain evidence="1">Expedition CK06-06</strain>
    </source>
</reference>